<keyword evidence="4" id="KW-1185">Reference proteome</keyword>
<dbReference type="GO" id="GO:0019867">
    <property type="term" value="C:outer membrane"/>
    <property type="evidence" value="ECO:0007669"/>
    <property type="project" value="InterPro"/>
</dbReference>
<name>A0AAP3E6J2_9EURY</name>
<proteinExistence type="predicted"/>
<dbReference type="AlphaFoldDB" id="A0AAP3E6J2"/>
<dbReference type="Proteomes" id="UP001321047">
    <property type="component" value="Unassembled WGS sequence"/>
</dbReference>
<dbReference type="EMBL" id="JAOPJZ010000004">
    <property type="protein sequence ID" value="MCU4751887.1"/>
    <property type="molecule type" value="Genomic_DNA"/>
</dbReference>
<dbReference type="RefSeq" id="WP_342808117.1">
    <property type="nucleotide sequence ID" value="NZ_JAOPJZ010000004.1"/>
</dbReference>
<evidence type="ECO:0000259" key="2">
    <source>
        <dbReference type="Pfam" id="PF05433"/>
    </source>
</evidence>
<reference evidence="3 4" key="1">
    <citation type="submission" date="2022-09" db="EMBL/GenBank/DDBJ databases">
        <title>Enrichment on poylsaccharides allowed isolation of novel metabolic and taxonomic groups of Haloarchaea.</title>
        <authorList>
            <person name="Sorokin D.Y."/>
            <person name="Elcheninov A.G."/>
            <person name="Khizhniak T.V."/>
            <person name="Kolganova T.V."/>
            <person name="Kublanov I.V."/>
        </authorList>
    </citation>
    <scope>NUCLEOTIDE SEQUENCE [LARGE SCALE GENOMIC DNA]</scope>
    <source>
        <strain evidence="3 4">AArc-curdl1</strain>
    </source>
</reference>
<dbReference type="InterPro" id="IPR008816">
    <property type="entry name" value="Gly_zipper_2TM_dom"/>
</dbReference>
<evidence type="ECO:0000256" key="1">
    <source>
        <dbReference type="SAM" id="MobiDB-lite"/>
    </source>
</evidence>
<dbReference type="Pfam" id="PF05433">
    <property type="entry name" value="Rick_17kDa_Anti"/>
    <property type="match status" value="1"/>
</dbReference>
<feature type="compositionally biased region" description="Basic and acidic residues" evidence="1">
    <location>
        <begin position="60"/>
        <end position="72"/>
    </location>
</feature>
<gene>
    <name evidence="3" type="ORF">OB919_07810</name>
</gene>
<protein>
    <submittedName>
        <fullName evidence="3">Glycine zipper 2TM domain-containing protein</fullName>
    </submittedName>
</protein>
<comment type="caution">
    <text evidence="3">The sequence shown here is derived from an EMBL/GenBank/DDBJ whole genome shotgun (WGS) entry which is preliminary data.</text>
</comment>
<feature type="region of interest" description="Disordered" evidence="1">
    <location>
        <begin position="60"/>
        <end position="82"/>
    </location>
</feature>
<evidence type="ECO:0000313" key="3">
    <source>
        <dbReference type="EMBL" id="MCU4751887.1"/>
    </source>
</evidence>
<sequence length="82" mass="8576">MVKQRINRMLSRARYAAIGAAIGGFVGGLFNKNLASSGAAVGALAGAVIGERRPDAEQRFGELKNRGEENIKGLRSGSESAE</sequence>
<evidence type="ECO:0000313" key="4">
    <source>
        <dbReference type="Proteomes" id="UP001321047"/>
    </source>
</evidence>
<feature type="domain" description="Glycine zipper 2TM" evidence="2">
    <location>
        <begin position="15"/>
        <end position="50"/>
    </location>
</feature>
<organism evidence="3 4">
    <name type="scientific">Natronosalvus hydrolyticus</name>
    <dbReference type="NCBI Taxonomy" id="2979988"/>
    <lineage>
        <taxon>Archaea</taxon>
        <taxon>Methanobacteriati</taxon>
        <taxon>Methanobacteriota</taxon>
        <taxon>Stenosarchaea group</taxon>
        <taxon>Halobacteria</taxon>
        <taxon>Halobacteriales</taxon>
        <taxon>Natrialbaceae</taxon>
        <taxon>Natronosalvus</taxon>
    </lineage>
</organism>
<accession>A0AAP3E6J2</accession>